<dbReference type="GO" id="GO:0032259">
    <property type="term" value="P:methylation"/>
    <property type="evidence" value="ECO:0007669"/>
    <property type="project" value="UniProtKB-KW"/>
</dbReference>
<dbReference type="InterPro" id="IPR029063">
    <property type="entry name" value="SAM-dependent_MTases_sf"/>
</dbReference>
<dbReference type="AlphaFoldDB" id="A0A1G9X4F5"/>
<dbReference type="EMBL" id="LT629701">
    <property type="protein sequence ID" value="SDM91577.1"/>
    <property type="molecule type" value="Genomic_DNA"/>
</dbReference>
<gene>
    <name evidence="1" type="ORF">SAMN04489726_3981</name>
</gene>
<dbReference type="PANTHER" id="PTHR43861">
    <property type="entry name" value="TRANS-ACONITATE 2-METHYLTRANSFERASE-RELATED"/>
    <property type="match status" value="1"/>
</dbReference>
<dbReference type="OrthoDB" id="3366024at2"/>
<protein>
    <submittedName>
        <fullName evidence="1">Methyltransferase domain-containing protein</fullName>
    </submittedName>
</protein>
<evidence type="ECO:0000313" key="2">
    <source>
        <dbReference type="Proteomes" id="UP000183376"/>
    </source>
</evidence>
<dbReference type="SUPFAM" id="SSF53335">
    <property type="entry name" value="S-adenosyl-L-methionine-dependent methyltransferases"/>
    <property type="match status" value="1"/>
</dbReference>
<reference evidence="1 2" key="1">
    <citation type="submission" date="2016-10" db="EMBL/GenBank/DDBJ databases">
        <authorList>
            <person name="de Groot N.N."/>
        </authorList>
    </citation>
    <scope>NUCLEOTIDE SEQUENCE [LARGE SCALE GENOMIC DNA]</scope>
    <source>
        <strain evidence="1 2">DSM 44149</strain>
    </source>
</reference>
<keyword evidence="1" id="KW-0489">Methyltransferase</keyword>
<dbReference type="RefSeq" id="WP_030430811.1">
    <property type="nucleotide sequence ID" value="NZ_JOEF01000016.1"/>
</dbReference>
<keyword evidence="2" id="KW-1185">Reference proteome</keyword>
<accession>A0A1G9X4F5</accession>
<keyword evidence="1" id="KW-0808">Transferase</keyword>
<dbReference type="Proteomes" id="UP000183376">
    <property type="component" value="Chromosome I"/>
</dbReference>
<dbReference type="CDD" id="cd02440">
    <property type="entry name" value="AdoMet_MTases"/>
    <property type="match status" value="1"/>
</dbReference>
<proteinExistence type="predicted"/>
<evidence type="ECO:0000313" key="1">
    <source>
        <dbReference type="EMBL" id="SDM91577.1"/>
    </source>
</evidence>
<organism evidence="1 2">
    <name type="scientific">Allokutzneria albata</name>
    <name type="common">Kibdelosporangium albatum</name>
    <dbReference type="NCBI Taxonomy" id="211114"/>
    <lineage>
        <taxon>Bacteria</taxon>
        <taxon>Bacillati</taxon>
        <taxon>Actinomycetota</taxon>
        <taxon>Actinomycetes</taxon>
        <taxon>Pseudonocardiales</taxon>
        <taxon>Pseudonocardiaceae</taxon>
        <taxon>Allokutzneria</taxon>
    </lineage>
</organism>
<dbReference type="Gene3D" id="3.40.50.150">
    <property type="entry name" value="Vaccinia Virus protein VP39"/>
    <property type="match status" value="1"/>
</dbReference>
<dbReference type="Pfam" id="PF13489">
    <property type="entry name" value="Methyltransf_23"/>
    <property type="match status" value="1"/>
</dbReference>
<dbReference type="GO" id="GO:0008168">
    <property type="term" value="F:methyltransferase activity"/>
    <property type="evidence" value="ECO:0007669"/>
    <property type="project" value="UniProtKB-KW"/>
</dbReference>
<dbReference type="eggNOG" id="COG2227">
    <property type="taxonomic scope" value="Bacteria"/>
</dbReference>
<sequence length="244" mass="24946">MRPDAVHRVLDAELQAARQRRGTAPEVLDVGGGSGVWAVPLAEQGCRVTVVEPSPNALATLHRRANDAGVADLVIGVQGDTETLATLGELAPAGGADVVLAHGVLEVVDDVRLAVAAMTAALRPGGVVSVLVANRYAAVLGRALAGRLADARQLLDDPDGRVGSADPLLRRFDLDGLAELLVGCGLDVEALQGHGVLSDLVPGAVLEATPGATEALAELELAAAARSPLRDLATRLHALARRPA</sequence>
<dbReference type="STRING" id="211114.SAMN04489726_3981"/>
<name>A0A1G9X4F5_ALLAB</name>